<evidence type="ECO:0000313" key="1">
    <source>
        <dbReference type="EMBL" id="BCD88436.1"/>
    </source>
</evidence>
<reference evidence="1" key="1">
    <citation type="submission" date="2020-05" db="EMBL/GenBank/DDBJ databases">
        <title>Complete genome sequence of Pseudomonas sp. Sm006.</title>
        <authorList>
            <person name="Takeuchi K."/>
            <person name="Someya N."/>
        </authorList>
    </citation>
    <scope>NUCLEOTIDE SEQUENCE</scope>
    <source>
        <strain evidence="1">Sm006</strain>
    </source>
</reference>
<protein>
    <submittedName>
        <fullName evidence="2">PSPA7_2676 family Cys-rich small protein</fullName>
    </submittedName>
</protein>
<reference evidence="2" key="2">
    <citation type="submission" date="2023-08" db="EMBL/GenBank/DDBJ databases">
        <title>Increased levels of nutrients transform a symbiont into a lethal pathobiont.</title>
        <authorList>
            <person name="Lachnit T."/>
            <person name="Ulrich L."/>
            <person name="Willmer F.M."/>
            <person name="Hasenbein T."/>
            <person name="Steiner L.X."/>
            <person name="Wolters M."/>
            <person name="Herbst E.M."/>
            <person name="Deines P."/>
        </authorList>
    </citation>
    <scope>NUCLEOTIDE SEQUENCE</scope>
    <source>
        <strain evidence="2">T3</strain>
    </source>
</reference>
<dbReference type="InterPro" id="IPR048088">
    <property type="entry name" value="Cys_rich_PSPA7_2676-like"/>
</dbReference>
<name>A0AAU7XYK5_9PSED</name>
<keyword evidence="3" id="KW-1185">Reference proteome</keyword>
<evidence type="ECO:0000313" key="3">
    <source>
        <dbReference type="Proteomes" id="UP001064896"/>
    </source>
</evidence>
<dbReference type="Proteomes" id="UP001064896">
    <property type="component" value="Chromosome"/>
</dbReference>
<dbReference type="AlphaFoldDB" id="A0AAU7XYK5"/>
<dbReference type="EMBL" id="CP158373">
    <property type="protein sequence ID" value="XBY61725.1"/>
    <property type="molecule type" value="Genomic_DNA"/>
</dbReference>
<gene>
    <name evidence="2" type="ORF">ABS648_17315</name>
    <name evidence="1" type="ORF">PSm6_48430</name>
</gene>
<dbReference type="RefSeq" id="WP_021220762.1">
    <property type="nucleotide sequence ID" value="NZ_AP023081.1"/>
</dbReference>
<accession>A0AAU7XYK5</accession>
<organism evidence="2">
    <name type="scientific">Pseudomonas solani</name>
    <dbReference type="NCBI Taxonomy" id="2731552"/>
    <lineage>
        <taxon>Bacteria</taxon>
        <taxon>Pseudomonadati</taxon>
        <taxon>Pseudomonadota</taxon>
        <taxon>Gammaproteobacteria</taxon>
        <taxon>Pseudomonadales</taxon>
        <taxon>Pseudomonadaceae</taxon>
        <taxon>Pseudomonas</taxon>
    </lineage>
</organism>
<dbReference type="EMBL" id="AP023081">
    <property type="protein sequence ID" value="BCD88436.1"/>
    <property type="molecule type" value="Genomic_DNA"/>
</dbReference>
<sequence>MTLFCLIGGCSWSPSTSVHIGKEDLLCQVCARCGAYRYLPLTGALERGGS</sequence>
<proteinExistence type="predicted"/>
<evidence type="ECO:0000313" key="2">
    <source>
        <dbReference type="EMBL" id="XBY61725.1"/>
    </source>
</evidence>
<dbReference type="NCBIfam" id="NF041603">
    <property type="entry name" value="Cys_rich_47"/>
    <property type="match status" value="1"/>
</dbReference>